<gene>
    <name evidence="2" type="ORF">Aco04nite_54300</name>
</gene>
<evidence type="ECO:0000313" key="2">
    <source>
        <dbReference type="EMBL" id="GIM77229.1"/>
    </source>
</evidence>
<dbReference type="AlphaFoldDB" id="A0A919VSI8"/>
<reference evidence="2" key="1">
    <citation type="submission" date="2021-03" db="EMBL/GenBank/DDBJ databases">
        <title>Whole genome shotgun sequence of Actinoplanes consettensis NBRC 14913.</title>
        <authorList>
            <person name="Komaki H."/>
            <person name="Tamura T."/>
        </authorList>
    </citation>
    <scope>NUCLEOTIDE SEQUENCE</scope>
    <source>
        <strain evidence="2">NBRC 14913</strain>
    </source>
</reference>
<proteinExistence type="predicted"/>
<dbReference type="RefSeq" id="WP_213000052.1">
    <property type="nucleotide sequence ID" value="NZ_BAAATW010000016.1"/>
</dbReference>
<dbReference type="EMBL" id="BOQP01000030">
    <property type="protein sequence ID" value="GIM77229.1"/>
    <property type="molecule type" value="Genomic_DNA"/>
</dbReference>
<dbReference type="Proteomes" id="UP000680865">
    <property type="component" value="Unassembled WGS sequence"/>
</dbReference>
<evidence type="ECO:0000259" key="1">
    <source>
        <dbReference type="Pfam" id="PF14062"/>
    </source>
</evidence>
<sequence length="225" mass="24406">MLDLLRAAGLDGYEASEHDIHGSTVVVVLVEGRSFEALHSARAGLTDHYQVLVDDIQQVIDPDFYHKATPASLIADAADLDLDARIAELSARWLGSTELGSAADALGPDDYDIASFGESEALVILPQPEPWSVFAYLGTAWTILGADPEIMLAAGRRWYDRYGAEPTVAGLATGFLVPRPPADPAEAWQVAVEHVTLAGLTARTRLRGYARSLETLPHWTLYDRP</sequence>
<protein>
    <recommendedName>
        <fullName evidence="1">DUF4253 domain-containing protein</fullName>
    </recommendedName>
</protein>
<name>A0A919VSI8_9ACTN</name>
<keyword evidence="3" id="KW-1185">Reference proteome</keyword>
<dbReference type="InterPro" id="IPR025349">
    <property type="entry name" value="DUF4253"/>
</dbReference>
<comment type="caution">
    <text evidence="2">The sequence shown here is derived from an EMBL/GenBank/DDBJ whole genome shotgun (WGS) entry which is preliminary data.</text>
</comment>
<accession>A0A919VSI8</accession>
<feature type="domain" description="DUF4253" evidence="1">
    <location>
        <begin position="122"/>
        <end position="222"/>
    </location>
</feature>
<evidence type="ECO:0000313" key="3">
    <source>
        <dbReference type="Proteomes" id="UP000680865"/>
    </source>
</evidence>
<organism evidence="2 3">
    <name type="scientific">Winogradskya consettensis</name>
    <dbReference type="NCBI Taxonomy" id="113560"/>
    <lineage>
        <taxon>Bacteria</taxon>
        <taxon>Bacillati</taxon>
        <taxon>Actinomycetota</taxon>
        <taxon>Actinomycetes</taxon>
        <taxon>Micromonosporales</taxon>
        <taxon>Micromonosporaceae</taxon>
        <taxon>Winogradskya</taxon>
    </lineage>
</organism>
<dbReference type="Pfam" id="PF14062">
    <property type="entry name" value="DUF4253"/>
    <property type="match status" value="1"/>
</dbReference>